<dbReference type="KEGG" id="mpsy:CEK71_17720"/>
<reference evidence="3 5" key="2">
    <citation type="submission" date="2017-11" db="EMBL/GenBank/DDBJ databases">
        <title>Draft Genome Sequence of Methylobacter psychrotolerans Sph1T, an Obligate Methanotroph from Low-Temperature Environments.</title>
        <authorList>
            <person name="Oshkin I.Y."/>
            <person name="Miroshnikov K."/>
            <person name="Belova S.E."/>
            <person name="Korzhenkov A."/>
            <person name="Toshchakov S.V."/>
            <person name="Dedysh S.N."/>
        </authorList>
    </citation>
    <scope>NUCLEOTIDE SEQUENCE [LARGE SCALE GENOMIC DNA]</scope>
    <source>
        <strain evidence="3 5">Sph1</strain>
    </source>
</reference>
<protein>
    <submittedName>
        <fullName evidence="2">Uncharacterized protein</fullName>
    </submittedName>
</protein>
<evidence type="ECO:0000313" key="4">
    <source>
        <dbReference type="Proteomes" id="UP000197019"/>
    </source>
</evidence>
<feature type="transmembrane region" description="Helical" evidence="1">
    <location>
        <begin position="44"/>
        <end position="69"/>
    </location>
</feature>
<keyword evidence="1" id="KW-0812">Transmembrane</keyword>
<dbReference type="EMBL" id="PGFZ01000005">
    <property type="protein sequence ID" value="POZ51499.1"/>
    <property type="molecule type" value="Genomic_DNA"/>
</dbReference>
<dbReference type="AlphaFoldDB" id="A0A1Z4C2J0"/>
<evidence type="ECO:0000313" key="5">
    <source>
        <dbReference type="Proteomes" id="UP000237423"/>
    </source>
</evidence>
<evidence type="ECO:0000256" key="1">
    <source>
        <dbReference type="SAM" id="Phobius"/>
    </source>
</evidence>
<accession>A0A1Z4C2J0</accession>
<feature type="transmembrane region" description="Helical" evidence="1">
    <location>
        <begin position="6"/>
        <end position="32"/>
    </location>
</feature>
<dbReference type="EMBL" id="CP022129">
    <property type="protein sequence ID" value="ASF47756.1"/>
    <property type="molecule type" value="Genomic_DNA"/>
</dbReference>
<dbReference type="RefSeq" id="WP_088620626.1">
    <property type="nucleotide sequence ID" value="NZ_CP022129.1"/>
</dbReference>
<evidence type="ECO:0000313" key="3">
    <source>
        <dbReference type="EMBL" id="POZ51499.1"/>
    </source>
</evidence>
<proteinExistence type="predicted"/>
<organism evidence="2 4">
    <name type="scientific">Methylovulum psychrotolerans</name>
    <dbReference type="NCBI Taxonomy" id="1704499"/>
    <lineage>
        <taxon>Bacteria</taxon>
        <taxon>Pseudomonadati</taxon>
        <taxon>Pseudomonadota</taxon>
        <taxon>Gammaproteobacteria</taxon>
        <taxon>Methylococcales</taxon>
        <taxon>Methylococcaceae</taxon>
        <taxon>Methylovulum</taxon>
    </lineage>
</organism>
<sequence>MDTLFGVALLLALFAVLVGFALFPLGVAVAIVLMRRRAALRERLLWGGGAVLAPFALGALAAALSALAAVPPSTVMAMAILAVCACALFSPFLVLELFVRRFPGHPLHPVKAAGLER</sequence>
<reference evidence="2 4" key="1">
    <citation type="submission" date="2017-06" db="EMBL/GenBank/DDBJ databases">
        <title>Genome Sequencing of the methanotroph Methylovulum psychrotolerants str. HV10-M2 isolated from a high-altitude environment.</title>
        <authorList>
            <person name="Mateos-Rivera A."/>
        </authorList>
    </citation>
    <scope>NUCLEOTIDE SEQUENCE [LARGE SCALE GENOMIC DNA]</scope>
    <source>
        <strain evidence="2 4">HV10_M2</strain>
    </source>
</reference>
<name>A0A1Z4C2J0_9GAMM</name>
<dbReference type="Proteomes" id="UP000197019">
    <property type="component" value="Chromosome"/>
</dbReference>
<keyword evidence="4" id="KW-1185">Reference proteome</keyword>
<feature type="transmembrane region" description="Helical" evidence="1">
    <location>
        <begin position="75"/>
        <end position="99"/>
    </location>
</feature>
<keyword evidence="1" id="KW-0472">Membrane</keyword>
<evidence type="ECO:0000313" key="2">
    <source>
        <dbReference type="EMBL" id="ASF47756.1"/>
    </source>
</evidence>
<keyword evidence="1" id="KW-1133">Transmembrane helix</keyword>
<gene>
    <name evidence="3" type="ORF">AADEFJLK_02365</name>
    <name evidence="2" type="ORF">CEK71_17720</name>
</gene>
<dbReference type="Proteomes" id="UP000237423">
    <property type="component" value="Unassembled WGS sequence"/>
</dbReference>